<dbReference type="Proteomes" id="UP000826014">
    <property type="component" value="Chromosome"/>
</dbReference>
<evidence type="ECO:0000259" key="4">
    <source>
        <dbReference type="PROSITE" id="PS50072"/>
    </source>
</evidence>
<dbReference type="SUPFAM" id="SSF50891">
    <property type="entry name" value="Cyclophilin-like"/>
    <property type="match status" value="1"/>
</dbReference>
<keyword evidence="2 3" id="KW-0413">Isomerase</keyword>
<evidence type="ECO:0000256" key="3">
    <source>
        <dbReference type="RuleBase" id="RU363019"/>
    </source>
</evidence>
<comment type="catalytic activity">
    <reaction evidence="3">
        <text>[protein]-peptidylproline (omega=180) = [protein]-peptidylproline (omega=0)</text>
        <dbReference type="Rhea" id="RHEA:16237"/>
        <dbReference type="Rhea" id="RHEA-COMP:10747"/>
        <dbReference type="Rhea" id="RHEA-COMP:10748"/>
        <dbReference type="ChEBI" id="CHEBI:83833"/>
        <dbReference type="ChEBI" id="CHEBI:83834"/>
        <dbReference type="EC" id="5.2.1.8"/>
    </reaction>
</comment>
<comment type="function">
    <text evidence="3">PPIases accelerate the folding of proteins. It catalyzes the cis-trans isomerization of proline imidic peptide bonds in oligopeptides.</text>
</comment>
<comment type="similarity">
    <text evidence="3">Belongs to the cyclophilin-type PPIase family.</text>
</comment>
<evidence type="ECO:0000313" key="6">
    <source>
        <dbReference type="Proteomes" id="UP000826014"/>
    </source>
</evidence>
<dbReference type="CDD" id="cd00317">
    <property type="entry name" value="cyclophilin"/>
    <property type="match status" value="1"/>
</dbReference>
<dbReference type="PROSITE" id="PS50072">
    <property type="entry name" value="CSA_PPIASE_2"/>
    <property type="match status" value="1"/>
</dbReference>
<evidence type="ECO:0000256" key="1">
    <source>
        <dbReference type="ARBA" id="ARBA00023110"/>
    </source>
</evidence>
<dbReference type="PRINTS" id="PR00153">
    <property type="entry name" value="CSAPPISMRASE"/>
</dbReference>
<feature type="domain" description="PPIase cyclophilin-type" evidence="4">
    <location>
        <begin position="36"/>
        <end position="165"/>
    </location>
</feature>
<dbReference type="RefSeq" id="WP_215216567.1">
    <property type="nucleotide sequence ID" value="NZ_CP075587.1"/>
</dbReference>
<dbReference type="Pfam" id="PF00160">
    <property type="entry name" value="Pro_isomerase"/>
    <property type="match status" value="1"/>
</dbReference>
<name>A0ABX8V0K0_9BACT</name>
<protein>
    <recommendedName>
        <fullName evidence="3">Peptidyl-prolyl cis-trans isomerase</fullName>
        <shortName evidence="3">PPIase</shortName>
        <ecNumber evidence="3">5.2.1.8</ecNumber>
    </recommendedName>
</protein>
<keyword evidence="6" id="KW-1185">Reference proteome</keyword>
<dbReference type="EMBL" id="CP075587">
    <property type="protein sequence ID" value="QYF48752.1"/>
    <property type="molecule type" value="Genomic_DNA"/>
</dbReference>
<dbReference type="InterPro" id="IPR044665">
    <property type="entry name" value="E_coli_cyclophilin_A-like"/>
</dbReference>
<dbReference type="GO" id="GO:0016853">
    <property type="term" value="F:isomerase activity"/>
    <property type="evidence" value="ECO:0007669"/>
    <property type="project" value="UniProtKB-KW"/>
</dbReference>
<dbReference type="InterPro" id="IPR029000">
    <property type="entry name" value="Cyclophilin-like_dom_sf"/>
</dbReference>
<gene>
    <name evidence="5" type="ORF">RHABOEDO_000964</name>
</gene>
<dbReference type="InterPro" id="IPR002130">
    <property type="entry name" value="Cyclophilin-type_PPIase_dom"/>
</dbReference>
<proteinExistence type="inferred from homology"/>
<reference evidence="5 6" key="1">
    <citation type="journal article" date="2022" name="bioRxiv">
        <title>Ecology and evolution of chlamydial symbionts of arthropods.</title>
        <authorList>
            <person name="Halter T."/>
            <person name="Koestlbacher S."/>
            <person name="Collingro A."/>
            <person name="Sixt B.S."/>
            <person name="Toenshoff E.R."/>
            <person name="Hendrickx F."/>
            <person name="Kostanjsek R."/>
            <person name="Horn M."/>
        </authorList>
    </citation>
    <scope>NUCLEOTIDE SEQUENCE [LARGE SCALE GENOMIC DNA]</scope>
    <source>
        <strain evidence="5">W744xW776</strain>
    </source>
</reference>
<accession>A0ABX8V0K0</accession>
<sequence length="180" mass="20394">MSKFLLYLYMVLCTISIIRAQEKNKEYSQIAAFEAKEDGIIIHTSKGNITCRLYHKEAPVSAGFFIELAKGGFYNGLTFYRIVPKYVVEAGDPDGRDFRIAAEIGQSHQRGALAWLRLPNYQNPEKLSSGSQFYITLENLSNLDQEYSVFGQITDGMDILDLLEEGDVIKNMEVFSLDEN</sequence>
<dbReference type="PANTHER" id="PTHR43246">
    <property type="entry name" value="PEPTIDYL-PROLYL CIS-TRANS ISOMERASE CYP38, CHLOROPLASTIC"/>
    <property type="match status" value="1"/>
</dbReference>
<dbReference type="Gene3D" id="2.40.100.10">
    <property type="entry name" value="Cyclophilin-like"/>
    <property type="match status" value="1"/>
</dbReference>
<evidence type="ECO:0000313" key="5">
    <source>
        <dbReference type="EMBL" id="QYF48752.1"/>
    </source>
</evidence>
<evidence type="ECO:0000256" key="2">
    <source>
        <dbReference type="ARBA" id="ARBA00023235"/>
    </source>
</evidence>
<organism evidence="5 6">
    <name type="scientific">Candidatus Rhabdochlamydia oedothoracis</name>
    <dbReference type="NCBI Taxonomy" id="2720720"/>
    <lineage>
        <taxon>Bacteria</taxon>
        <taxon>Pseudomonadati</taxon>
        <taxon>Chlamydiota</taxon>
        <taxon>Chlamydiia</taxon>
        <taxon>Parachlamydiales</taxon>
        <taxon>Candidatus Rhabdochlamydiaceae</taxon>
        <taxon>Candidatus Rhabdochlamydia</taxon>
    </lineage>
</organism>
<keyword evidence="1 3" id="KW-0697">Rotamase</keyword>
<dbReference type="EC" id="5.2.1.8" evidence="3"/>